<name>A0ABW8Z0D7_9FLAO</name>
<sequence>MSIIFSPPLDSNKLRMAYNNDIFRFYSDSNLQPKYCDISSVGMQIRLYPNPEGKFMFNFKSYIAARINANDFEDTIDPDLQTDNIYSFYYNFTSGNFIQLSFSFTITFESSVQGEPETTESEAAILSWIGGVEQLGEYGYYDNTGLLVLSPHTKDNTAKSYVKYWQGYPFDIAFYRYPAAIIVKNLSNLISQTFYSISGYIRRLYFSDGRTDESIENIIPLNEGFNELKITRNVNSPAEKDIQYLTVEKIPYKCGIYLKWLNHLGGYNYWLFENTYSIDRSTKYLGELDNDYYNIEDTTSPVKQIGKESQDTIKVLAELLTEEERQVLKGILDSPKIYMFTGQPFAQNGIKNWVEVRLTNSSVRIKNPRERLTNFSFDLELPKRYTQTL</sequence>
<evidence type="ECO:0000313" key="1">
    <source>
        <dbReference type="EMBL" id="MFL9845077.1"/>
    </source>
</evidence>
<reference evidence="1 2" key="1">
    <citation type="submission" date="2024-06" db="EMBL/GenBank/DDBJ databases">
        <authorList>
            <person name="Kaempfer P."/>
            <person name="Viver T."/>
        </authorList>
    </citation>
    <scope>NUCLEOTIDE SEQUENCE [LARGE SCALE GENOMIC DNA]</scope>
    <source>
        <strain evidence="1 2">ST-119</strain>
    </source>
</reference>
<comment type="caution">
    <text evidence="1">The sequence shown here is derived from an EMBL/GenBank/DDBJ whole genome shotgun (WGS) entry which is preliminary data.</text>
</comment>
<dbReference type="EMBL" id="JBELPZ010000011">
    <property type="protein sequence ID" value="MFL9845077.1"/>
    <property type="molecule type" value="Genomic_DNA"/>
</dbReference>
<dbReference type="Proteomes" id="UP001629156">
    <property type="component" value="Unassembled WGS sequence"/>
</dbReference>
<dbReference type="RefSeq" id="WP_408085345.1">
    <property type="nucleotide sequence ID" value="NZ_JBELPZ010000011.1"/>
</dbReference>
<protein>
    <submittedName>
        <fullName evidence="1">Uncharacterized protein</fullName>
    </submittedName>
</protein>
<accession>A0ABW8Z0D7</accession>
<proteinExistence type="predicted"/>
<keyword evidence="2" id="KW-1185">Reference proteome</keyword>
<gene>
    <name evidence="1" type="ORF">ABS766_11660</name>
</gene>
<organism evidence="1 2">
    <name type="scientific">Flavobacterium rhizosphaerae</name>
    <dbReference type="NCBI Taxonomy" id="3163298"/>
    <lineage>
        <taxon>Bacteria</taxon>
        <taxon>Pseudomonadati</taxon>
        <taxon>Bacteroidota</taxon>
        <taxon>Flavobacteriia</taxon>
        <taxon>Flavobacteriales</taxon>
        <taxon>Flavobacteriaceae</taxon>
        <taxon>Flavobacterium</taxon>
    </lineage>
</organism>
<evidence type="ECO:0000313" key="2">
    <source>
        <dbReference type="Proteomes" id="UP001629156"/>
    </source>
</evidence>